<accession>A0A067R6N2</accession>
<keyword evidence="1" id="KW-0949">S-adenosyl-L-methionine</keyword>
<dbReference type="EMBL" id="KK852708">
    <property type="protein sequence ID" value="KDR18002.1"/>
    <property type="molecule type" value="Genomic_DNA"/>
</dbReference>
<comment type="catalytic activity">
    <reaction evidence="1">
        <text>cytidine(4) in tRNA(Gly)(GCC) + S-adenosyl-L-methionine = 2'-O-methylcytidine(4) in tRNA(Gly)(GCC) + S-adenosyl-L-homocysteine + H(+)</text>
        <dbReference type="Rhea" id="RHEA:43192"/>
        <dbReference type="Rhea" id="RHEA-COMP:10399"/>
        <dbReference type="Rhea" id="RHEA-COMP:10400"/>
        <dbReference type="ChEBI" id="CHEBI:15378"/>
        <dbReference type="ChEBI" id="CHEBI:57856"/>
        <dbReference type="ChEBI" id="CHEBI:59789"/>
        <dbReference type="ChEBI" id="CHEBI:74495"/>
        <dbReference type="ChEBI" id="CHEBI:82748"/>
        <dbReference type="EC" id="2.1.1.225"/>
    </reaction>
</comment>
<dbReference type="Pfam" id="PF05206">
    <property type="entry name" value="TRM13"/>
    <property type="match status" value="1"/>
</dbReference>
<dbReference type="InterPro" id="IPR007871">
    <property type="entry name" value="Methyltransferase_TRM13"/>
</dbReference>
<gene>
    <name evidence="3" type="ORF">L798_07185</name>
</gene>
<comment type="similarity">
    <text evidence="1">Belongs to the methyltransferase TRM13 family.</text>
</comment>
<dbReference type="Proteomes" id="UP000027135">
    <property type="component" value="Unassembled WGS sequence"/>
</dbReference>
<dbReference type="AlphaFoldDB" id="A0A067R6N2"/>
<keyword evidence="1" id="KW-0479">Metal-binding</keyword>
<dbReference type="EC" id="2.1.1.225" evidence="1"/>
<dbReference type="GO" id="GO:0106050">
    <property type="term" value="F:tRNA 2'-O-methyltransferase activity"/>
    <property type="evidence" value="ECO:0007669"/>
    <property type="project" value="UniProtKB-UniRule"/>
</dbReference>
<evidence type="ECO:0000256" key="1">
    <source>
        <dbReference type="RuleBase" id="RU367103"/>
    </source>
</evidence>
<comment type="catalytic activity">
    <reaction evidence="1">
        <text>cytidine(4) in tRNA(Pro) + S-adenosyl-L-methionine = 2'-O-methylcytidine(4) in tRNA(Pro) + S-adenosyl-L-homocysteine + H(+)</text>
        <dbReference type="Rhea" id="RHEA:32767"/>
        <dbReference type="Rhea" id="RHEA-COMP:10397"/>
        <dbReference type="Rhea" id="RHEA-COMP:10398"/>
        <dbReference type="ChEBI" id="CHEBI:15378"/>
        <dbReference type="ChEBI" id="CHEBI:57856"/>
        <dbReference type="ChEBI" id="CHEBI:59789"/>
        <dbReference type="ChEBI" id="CHEBI:74495"/>
        <dbReference type="ChEBI" id="CHEBI:82748"/>
        <dbReference type="EC" id="2.1.1.225"/>
    </reaction>
</comment>
<dbReference type="PANTHER" id="PTHR12998">
    <property type="entry name" value="TRNA:M(4)X MODIFICATION ENZYME TRM13 HOMOLOG"/>
    <property type="match status" value="1"/>
</dbReference>
<keyword evidence="4" id="KW-1185">Reference proteome</keyword>
<comment type="catalytic activity">
    <reaction evidence="1">
        <text>adenosine(4) in tRNA(His) + S-adenosyl-L-methionine = 2'-O-methyladenosine(4) in tRNA(His) + S-adenosyl-L-homocysteine + H(+)</text>
        <dbReference type="Rhea" id="RHEA:43196"/>
        <dbReference type="Rhea" id="RHEA-COMP:10401"/>
        <dbReference type="Rhea" id="RHEA-COMP:10402"/>
        <dbReference type="ChEBI" id="CHEBI:15378"/>
        <dbReference type="ChEBI" id="CHEBI:57856"/>
        <dbReference type="ChEBI" id="CHEBI:59789"/>
        <dbReference type="ChEBI" id="CHEBI:74411"/>
        <dbReference type="ChEBI" id="CHEBI:74477"/>
        <dbReference type="EC" id="2.1.1.225"/>
    </reaction>
</comment>
<name>A0A067R6N2_ZOONE</name>
<dbReference type="STRING" id="136037.A0A067R6N2"/>
<organism evidence="3 4">
    <name type="scientific">Zootermopsis nevadensis</name>
    <name type="common">Dampwood termite</name>
    <dbReference type="NCBI Taxonomy" id="136037"/>
    <lineage>
        <taxon>Eukaryota</taxon>
        <taxon>Metazoa</taxon>
        <taxon>Ecdysozoa</taxon>
        <taxon>Arthropoda</taxon>
        <taxon>Hexapoda</taxon>
        <taxon>Insecta</taxon>
        <taxon>Pterygota</taxon>
        <taxon>Neoptera</taxon>
        <taxon>Polyneoptera</taxon>
        <taxon>Dictyoptera</taxon>
        <taxon>Blattodea</taxon>
        <taxon>Blattoidea</taxon>
        <taxon>Termitoidae</taxon>
        <taxon>Termopsidae</taxon>
        <taxon>Zootermopsis</taxon>
    </lineage>
</organism>
<dbReference type="FunCoup" id="A0A067R6N2">
    <property type="interactions" value="1357"/>
</dbReference>
<dbReference type="PANTHER" id="PTHR12998:SF0">
    <property type="entry name" value="TRNA:M(4)X MODIFICATION ENZYME TRM13 HOMOLOG"/>
    <property type="match status" value="1"/>
</dbReference>
<dbReference type="eggNOG" id="KOG2811">
    <property type="taxonomic scope" value="Eukaryota"/>
</dbReference>
<reference evidence="3 4" key="1">
    <citation type="journal article" date="2014" name="Nat. Commun.">
        <title>Molecular traces of alternative social organization in a termite genome.</title>
        <authorList>
            <person name="Terrapon N."/>
            <person name="Li C."/>
            <person name="Robertson H.M."/>
            <person name="Ji L."/>
            <person name="Meng X."/>
            <person name="Booth W."/>
            <person name="Chen Z."/>
            <person name="Childers C.P."/>
            <person name="Glastad K.M."/>
            <person name="Gokhale K."/>
            <person name="Gowin J."/>
            <person name="Gronenberg W."/>
            <person name="Hermansen R.A."/>
            <person name="Hu H."/>
            <person name="Hunt B.G."/>
            <person name="Huylmans A.K."/>
            <person name="Khalil S.M."/>
            <person name="Mitchell R.D."/>
            <person name="Munoz-Torres M.C."/>
            <person name="Mustard J.A."/>
            <person name="Pan H."/>
            <person name="Reese J.T."/>
            <person name="Scharf M.E."/>
            <person name="Sun F."/>
            <person name="Vogel H."/>
            <person name="Xiao J."/>
            <person name="Yang W."/>
            <person name="Yang Z."/>
            <person name="Yang Z."/>
            <person name="Zhou J."/>
            <person name="Zhu J."/>
            <person name="Brent C.S."/>
            <person name="Elsik C.G."/>
            <person name="Goodisman M.A."/>
            <person name="Liberles D.A."/>
            <person name="Roe R.M."/>
            <person name="Vargo E.L."/>
            <person name="Vilcinskas A."/>
            <person name="Wang J."/>
            <person name="Bornberg-Bauer E."/>
            <person name="Korb J."/>
            <person name="Zhang G."/>
            <person name="Liebig J."/>
        </authorList>
    </citation>
    <scope>NUCLEOTIDE SEQUENCE [LARGE SCALE GENOMIC DNA]</scope>
    <source>
        <tissue evidence="3">Whole organism</tissue>
    </source>
</reference>
<dbReference type="GO" id="GO:0030488">
    <property type="term" value="P:tRNA methylation"/>
    <property type="evidence" value="ECO:0007669"/>
    <property type="project" value="InterPro"/>
</dbReference>
<protein>
    <recommendedName>
        <fullName evidence="1">tRNA:m(4)X modification enzyme TRM13</fullName>
        <ecNumber evidence="1">2.1.1.225</ecNumber>
    </recommendedName>
</protein>
<keyword evidence="1 3" id="KW-0808">Transferase</keyword>
<feature type="domain" description="Methyltransferase TRM13" evidence="2">
    <location>
        <begin position="6"/>
        <end position="256"/>
    </location>
</feature>
<proteinExistence type="inferred from homology"/>
<evidence type="ECO:0000259" key="2">
    <source>
        <dbReference type="Pfam" id="PF05206"/>
    </source>
</evidence>
<dbReference type="InterPro" id="IPR039044">
    <property type="entry name" value="Trm13"/>
</dbReference>
<comment type="function">
    <text evidence="1">tRNA methylase which 2'-O-methylates cytidine(4) in tRNA(Pro) and tRNA(Gly)(GCC), and adenosine(4) in tRNA(His).</text>
</comment>
<keyword evidence="1" id="KW-0819">tRNA processing</keyword>
<keyword evidence="1" id="KW-0863">Zinc-finger</keyword>
<dbReference type="InParanoid" id="A0A067R6N2"/>
<sequence>MKHLLQNSSLLGHAEKSGLLHQNTVFIEFGAGRGQLSYYIAKTMQEDNSCLLLLIDRASQRHKFDNKLKDSSTLCKRIRADISDLCLEFIPILHQYKRIVSLGKHLCGSATDLALRCVVNCNEVEEGRSVTADGILMALCCHHRCDWNSYTGKDFMLAQGFTADDFDVMSGITSWATCGPAYSREMSIPEEYGSHGHVQRPTHLIPTDDERKIIGRKSKAIFNYGRQMYLESHGYKCRLIEYVTEETSPENVCVLAQRVIPHSTPQVSL</sequence>
<keyword evidence="1" id="KW-0862">Zinc</keyword>
<keyword evidence="1 3" id="KW-0489">Methyltransferase</keyword>
<evidence type="ECO:0000313" key="4">
    <source>
        <dbReference type="Proteomes" id="UP000027135"/>
    </source>
</evidence>
<dbReference type="GO" id="GO:0008270">
    <property type="term" value="F:zinc ion binding"/>
    <property type="evidence" value="ECO:0007669"/>
    <property type="project" value="UniProtKB-KW"/>
</dbReference>
<evidence type="ECO:0000313" key="3">
    <source>
        <dbReference type="EMBL" id="KDR18002.1"/>
    </source>
</evidence>
<dbReference type="OMA" id="CWIAEAT"/>